<evidence type="ECO:0000313" key="2">
    <source>
        <dbReference type="EMBL" id="VDD93489.1"/>
    </source>
</evidence>
<keyword evidence="1" id="KW-1133">Transmembrane helix</keyword>
<dbReference type="WBParaSite" id="EVEC_0000875601-mRNA-1">
    <property type="protein sequence ID" value="EVEC_0000875601-mRNA-1"/>
    <property type="gene ID" value="EVEC_0000875601"/>
</dbReference>
<evidence type="ECO:0000313" key="3">
    <source>
        <dbReference type="Proteomes" id="UP000274131"/>
    </source>
</evidence>
<dbReference type="OrthoDB" id="5855668at2759"/>
<keyword evidence="1" id="KW-0472">Membrane</keyword>
<keyword evidence="3" id="KW-1185">Reference proteome</keyword>
<accession>A0A0N4VDR3</accession>
<reference evidence="4" key="1">
    <citation type="submission" date="2017-02" db="UniProtKB">
        <authorList>
            <consortium name="WormBaseParasite"/>
        </authorList>
    </citation>
    <scope>IDENTIFICATION</scope>
</reference>
<dbReference type="STRING" id="51028.A0A0N4VDR3"/>
<reference evidence="2 3" key="2">
    <citation type="submission" date="2018-10" db="EMBL/GenBank/DDBJ databases">
        <authorList>
            <consortium name="Pathogen Informatics"/>
        </authorList>
    </citation>
    <scope>NUCLEOTIDE SEQUENCE [LARGE SCALE GENOMIC DNA]</scope>
</reference>
<protein>
    <submittedName>
        <fullName evidence="2 4">Uncharacterized protein</fullName>
    </submittedName>
</protein>
<evidence type="ECO:0000256" key="1">
    <source>
        <dbReference type="SAM" id="Phobius"/>
    </source>
</evidence>
<proteinExistence type="predicted"/>
<organism evidence="4">
    <name type="scientific">Enterobius vermicularis</name>
    <name type="common">Human pinworm</name>
    <dbReference type="NCBI Taxonomy" id="51028"/>
    <lineage>
        <taxon>Eukaryota</taxon>
        <taxon>Metazoa</taxon>
        <taxon>Ecdysozoa</taxon>
        <taxon>Nematoda</taxon>
        <taxon>Chromadorea</taxon>
        <taxon>Rhabditida</taxon>
        <taxon>Spirurina</taxon>
        <taxon>Oxyuridomorpha</taxon>
        <taxon>Oxyuroidea</taxon>
        <taxon>Oxyuridae</taxon>
        <taxon>Enterobius</taxon>
    </lineage>
</organism>
<evidence type="ECO:0000313" key="4">
    <source>
        <dbReference type="WBParaSite" id="EVEC_0000875601-mRNA-1"/>
    </source>
</evidence>
<feature type="transmembrane region" description="Helical" evidence="1">
    <location>
        <begin position="17"/>
        <end position="35"/>
    </location>
</feature>
<name>A0A0N4VDR3_ENTVE</name>
<keyword evidence="1" id="KW-0812">Transmembrane</keyword>
<dbReference type="Proteomes" id="UP000274131">
    <property type="component" value="Unassembled WGS sequence"/>
</dbReference>
<dbReference type="EMBL" id="UXUI01009330">
    <property type="protein sequence ID" value="VDD93489.1"/>
    <property type="molecule type" value="Genomic_DNA"/>
</dbReference>
<sequence length="380" mass="43093">MDAWLKRQFIKREKSDWLVNEILGFVCLVLLSFTVPELRRICSRKDVDSLETTYIFLIGPYGRVKRYSSGRDPLFCGLRVKWNSHDSGSLDSSRSLNDETVAVTLVAEYTLPDEFKKANRILYLESNSSILVQTKDGHAGILDGNLERETLLATADIDPHMLAWDIMAITYDRQNETLIALDGEKICFRREFAGVYMLRNLLKLSVDEEVCVEMPLEEASKLIRLSGAAEEILNCRPTLARFIDVLSSAVSSLPSTPQGTVTVNVVARELLPELRSVDGDNNLSRDCSGEWANPMWPLVSALAERIRLLLNPERPYNFDCTNGFKTIDKEVMVSEAARRLTFEHWPHMNYSWVLSPTEQTWGRPGSLFCVSCLPRMLGTF</sequence>
<gene>
    <name evidence="2" type="ORF">EVEC_LOCUS8240</name>
</gene>
<dbReference type="AlphaFoldDB" id="A0A0N4VDR3"/>